<keyword evidence="2" id="KW-1185">Reference proteome</keyword>
<name>A0ACD3SQ65_9BURK</name>
<protein>
    <submittedName>
        <fullName evidence="1">Uncharacterized protein</fullName>
    </submittedName>
</protein>
<dbReference type="EMBL" id="AKCV02000015">
    <property type="protein sequence ID" value="TMS58415.1"/>
    <property type="molecule type" value="Genomic_DNA"/>
</dbReference>
<organism evidence="1 2">
    <name type="scientific">Imbroritus primus</name>
    <dbReference type="NCBI Taxonomy" id="3058603"/>
    <lineage>
        <taxon>Bacteria</taxon>
        <taxon>Pseudomonadati</taxon>
        <taxon>Pseudomonadota</taxon>
        <taxon>Betaproteobacteria</taxon>
        <taxon>Burkholderiales</taxon>
        <taxon>Burkholderiaceae</taxon>
        <taxon>Imbroritus</taxon>
    </lineage>
</organism>
<dbReference type="Proteomes" id="UP000004277">
    <property type="component" value="Unassembled WGS sequence"/>
</dbReference>
<gene>
    <name evidence="1" type="ORF">MW7_006670</name>
</gene>
<reference evidence="1" key="1">
    <citation type="submission" date="2019-05" db="EMBL/GenBank/DDBJ databases">
        <title>Revised genome assembly of Burkholderiaceae (previously Ralstonia) sp. PBA.</title>
        <authorList>
            <person name="Gan H.M."/>
        </authorList>
    </citation>
    <scope>NUCLEOTIDE SEQUENCE</scope>
    <source>
        <strain evidence="1">PBA</strain>
    </source>
</reference>
<evidence type="ECO:0000313" key="2">
    <source>
        <dbReference type="Proteomes" id="UP000004277"/>
    </source>
</evidence>
<proteinExistence type="predicted"/>
<evidence type="ECO:0000313" key="1">
    <source>
        <dbReference type="EMBL" id="TMS58415.1"/>
    </source>
</evidence>
<sequence length="235" mass="25191">MQAEGTALPSAALEAHQTVATFIDLLRTHQTDALRQAMSTTLMRIGLRDFIIEIAAPLCHEVGEAWARGEIQVFEEHLFTEQIAHLLRNTISTIPAPPESAAVPRVLLTTFPEEPHGLGLLMAEALLALQGSVCISLGVQTPIGELAMAAKAQRIDIVALSFSAYCAGRSVISGLQLLRDSLPPHVEIWAGGTSPVLARTSIADVHVFQTLAGIAQAVERWRLHRQANHLGPAGA</sequence>
<comment type="caution">
    <text evidence="1">The sequence shown here is derived from an EMBL/GenBank/DDBJ whole genome shotgun (WGS) entry which is preliminary data.</text>
</comment>
<accession>A0ACD3SQ65</accession>